<dbReference type="Gene3D" id="2.60.40.10">
    <property type="entry name" value="Immunoglobulins"/>
    <property type="match status" value="1"/>
</dbReference>
<keyword evidence="5 7" id="KW-0378">Hydrolase</keyword>
<dbReference type="PANTHER" id="PTHR43806">
    <property type="entry name" value="PEPTIDASE S8"/>
    <property type="match status" value="1"/>
</dbReference>
<keyword evidence="8" id="KW-0732">Signal</keyword>
<protein>
    <submittedName>
        <fullName evidence="11">Peptidase S8</fullName>
    </submittedName>
</protein>
<dbReference type="InterPro" id="IPR041498">
    <property type="entry name" value="Big_6"/>
</dbReference>
<feature type="active site" description="Charge relay system" evidence="7">
    <location>
        <position position="640"/>
    </location>
</feature>
<dbReference type="InterPro" id="IPR034084">
    <property type="entry name" value="Thermitase-like_dom"/>
</dbReference>
<sequence>MKQALQRLIAVLTALVLVASIVPPSTYADRGQGMNEAKLLTPGEAVEFTTGTDKVNTYWFKMERQVSSMTHMEVTLDASKLTNISVYPSADMAAKDETFERYRSSATQEEETRTAKIELPYAWEGPYYIKVEYMPMEMMDIPFEQTEGEEPTTPDMSAFASKIKLVYNPVKLPVNYEQVGGDMCAVESVFQPAPERDTMLKLIRRVQTEVLNGSAEGRDLSALYYRTSPYVVRTITFDKTKRQAAYADLKTLRPLMTALVDQKSYTLTNADAAAINRLHALVRSSVPAALQAEVDGIAGALGMSSLAGTPLVDLFGKVGMNIQSADTPRYIVKYKSSPNTSIGKMNAMQDVSAERLAIGAPGEHFALVDVEDASPKMQATAKSTLEKDTNVEYIEPVQTYQAFASDVNVDYQWAINESSVLKPFKGAGIGLDAYEGLKLPNRTIKVAVLDTGVDYRLLDLKGKVDIRNEKNFVDPNGEGDAIDDHGHGTHVAGVISATRDNGVSMRGIVPNVSILPVKVLDAGGSGETDQIALGIKYAVDAGAKVINMSLGGGESRTMGYMLKYAYDRGVIVVAATGNDGQSRVSYPASSKYTISVGATNTFGIVSDYSNYGLNVDVVAPGSKVASLVPDGNVVYMDGTSMATPHVAAVAALLKSHHPSLTVEQMRTLLQRTADPINFSGGDAPYDPRVGDGFEFVLEMTDKLPPRYYDVTSGYGKANVFRAESMLRINPSQASAQDNAAVFRVKAKSGTVVKVYSGEKLLGKGTAKQSVAAFKVAPQKAGSVLRVVYENGKHVTGERILVASGKRPVQPTVTRPRTGATKVTGRGDAGMTVIVRNSKLQLLGKATINVDGSFTVKTRALKKGEKVSVHIEDTRKRAGKMTHVTVQ</sequence>
<dbReference type="PANTHER" id="PTHR43806:SF11">
    <property type="entry name" value="CEREVISIN-RELATED"/>
    <property type="match status" value="1"/>
</dbReference>
<feature type="domain" description="Peptidase S8/S53" evidence="9">
    <location>
        <begin position="442"/>
        <end position="674"/>
    </location>
</feature>
<dbReference type="Pfam" id="PF00082">
    <property type="entry name" value="Peptidase_S8"/>
    <property type="match status" value="1"/>
</dbReference>
<feature type="active site" description="Charge relay system" evidence="7">
    <location>
        <position position="450"/>
    </location>
</feature>
<evidence type="ECO:0000256" key="2">
    <source>
        <dbReference type="ARBA" id="ARBA00011073"/>
    </source>
</evidence>
<gene>
    <name evidence="11" type="ORF">NQG31_04555</name>
</gene>
<feature type="domain" description="Bacterial Ig" evidence="10">
    <location>
        <begin position="807"/>
        <end position="885"/>
    </location>
</feature>
<comment type="subcellular location">
    <subcellularLocation>
        <location evidence="1">Secreted</location>
    </subcellularLocation>
</comment>
<evidence type="ECO:0000313" key="12">
    <source>
        <dbReference type="Proteomes" id="UP001206821"/>
    </source>
</evidence>
<keyword evidence="3" id="KW-0964">Secreted</keyword>
<keyword evidence="4 7" id="KW-0645">Protease</keyword>
<dbReference type="InterPro" id="IPR015500">
    <property type="entry name" value="Peptidase_S8_subtilisin-rel"/>
</dbReference>
<organism evidence="11 12">
    <name type="scientific">Exiguobacterium alkaliphilum</name>
    <dbReference type="NCBI Taxonomy" id="1428684"/>
    <lineage>
        <taxon>Bacteria</taxon>
        <taxon>Bacillati</taxon>
        <taxon>Bacillota</taxon>
        <taxon>Bacilli</taxon>
        <taxon>Bacillales</taxon>
        <taxon>Bacillales Family XII. Incertae Sedis</taxon>
        <taxon>Exiguobacterium</taxon>
    </lineage>
</organism>
<evidence type="ECO:0000259" key="9">
    <source>
        <dbReference type="Pfam" id="PF00082"/>
    </source>
</evidence>
<feature type="signal peptide" evidence="8">
    <location>
        <begin position="1"/>
        <end position="28"/>
    </location>
</feature>
<name>A0ABT2KWL8_9BACL</name>
<dbReference type="RefSeq" id="WP_034817789.1">
    <property type="nucleotide sequence ID" value="NZ_JANIEK010000011.1"/>
</dbReference>
<evidence type="ECO:0000256" key="3">
    <source>
        <dbReference type="ARBA" id="ARBA00022525"/>
    </source>
</evidence>
<feature type="chain" id="PRO_5045170457" evidence="8">
    <location>
        <begin position="29"/>
        <end position="886"/>
    </location>
</feature>
<dbReference type="CDD" id="cd07484">
    <property type="entry name" value="Peptidases_S8_Thermitase_like"/>
    <property type="match status" value="1"/>
</dbReference>
<accession>A0ABT2KWL8</accession>
<dbReference type="Pfam" id="PF17936">
    <property type="entry name" value="Big_6"/>
    <property type="match status" value="1"/>
</dbReference>
<evidence type="ECO:0000256" key="4">
    <source>
        <dbReference type="ARBA" id="ARBA00022670"/>
    </source>
</evidence>
<evidence type="ECO:0000313" key="11">
    <source>
        <dbReference type="EMBL" id="MCT4794803.1"/>
    </source>
</evidence>
<reference evidence="11 12" key="1">
    <citation type="submission" date="2022-07" db="EMBL/GenBank/DDBJ databases">
        <title>Genomic and pangenome structural analysis of the polyextremophile Exiguobacterium.</title>
        <authorList>
            <person name="Shen L."/>
        </authorList>
    </citation>
    <scope>NUCLEOTIDE SEQUENCE [LARGE SCALE GENOMIC DNA]</scope>
    <source>
        <strain evidence="11 12">12_1</strain>
    </source>
</reference>
<dbReference type="InterPro" id="IPR013783">
    <property type="entry name" value="Ig-like_fold"/>
</dbReference>
<dbReference type="PROSITE" id="PS51892">
    <property type="entry name" value="SUBTILASE"/>
    <property type="match status" value="1"/>
</dbReference>
<dbReference type="PRINTS" id="PR00723">
    <property type="entry name" value="SUBTILISIN"/>
</dbReference>
<dbReference type="InterPro" id="IPR050131">
    <property type="entry name" value="Peptidase_S8_subtilisin-like"/>
</dbReference>
<dbReference type="Gene3D" id="3.40.50.200">
    <property type="entry name" value="Peptidase S8/S53 domain"/>
    <property type="match status" value="1"/>
</dbReference>
<dbReference type="PROSITE" id="PS00137">
    <property type="entry name" value="SUBTILASE_HIS"/>
    <property type="match status" value="1"/>
</dbReference>
<evidence type="ECO:0000256" key="8">
    <source>
        <dbReference type="SAM" id="SignalP"/>
    </source>
</evidence>
<keyword evidence="6 7" id="KW-0720">Serine protease</keyword>
<dbReference type="InterPro" id="IPR000209">
    <property type="entry name" value="Peptidase_S8/S53_dom"/>
</dbReference>
<dbReference type="PROSITE" id="PS00138">
    <property type="entry name" value="SUBTILASE_SER"/>
    <property type="match status" value="1"/>
</dbReference>
<evidence type="ECO:0000256" key="6">
    <source>
        <dbReference type="ARBA" id="ARBA00022825"/>
    </source>
</evidence>
<dbReference type="Proteomes" id="UP001206821">
    <property type="component" value="Unassembled WGS sequence"/>
</dbReference>
<feature type="active site" description="Charge relay system" evidence="7">
    <location>
        <position position="487"/>
    </location>
</feature>
<evidence type="ECO:0000259" key="10">
    <source>
        <dbReference type="Pfam" id="PF17936"/>
    </source>
</evidence>
<proteinExistence type="inferred from homology"/>
<dbReference type="InterPro" id="IPR023828">
    <property type="entry name" value="Peptidase_S8_Ser-AS"/>
</dbReference>
<dbReference type="EMBL" id="JANIEK010000011">
    <property type="protein sequence ID" value="MCT4794803.1"/>
    <property type="molecule type" value="Genomic_DNA"/>
</dbReference>
<dbReference type="InterPro" id="IPR022398">
    <property type="entry name" value="Peptidase_S8_His-AS"/>
</dbReference>
<keyword evidence="12" id="KW-1185">Reference proteome</keyword>
<dbReference type="InterPro" id="IPR036852">
    <property type="entry name" value="Peptidase_S8/S53_dom_sf"/>
</dbReference>
<comment type="similarity">
    <text evidence="2 7">Belongs to the peptidase S8 family.</text>
</comment>
<evidence type="ECO:0000256" key="5">
    <source>
        <dbReference type="ARBA" id="ARBA00022801"/>
    </source>
</evidence>
<evidence type="ECO:0000256" key="7">
    <source>
        <dbReference type="PROSITE-ProRule" id="PRU01240"/>
    </source>
</evidence>
<evidence type="ECO:0000256" key="1">
    <source>
        <dbReference type="ARBA" id="ARBA00004613"/>
    </source>
</evidence>
<dbReference type="SUPFAM" id="SSF52743">
    <property type="entry name" value="Subtilisin-like"/>
    <property type="match status" value="1"/>
</dbReference>
<comment type="caution">
    <text evidence="11">The sequence shown here is derived from an EMBL/GenBank/DDBJ whole genome shotgun (WGS) entry which is preliminary data.</text>
</comment>